<evidence type="ECO:0000256" key="2">
    <source>
        <dbReference type="SAM" id="MobiDB-lite"/>
    </source>
</evidence>
<feature type="signal peptide" evidence="3">
    <location>
        <begin position="1"/>
        <end position="25"/>
    </location>
</feature>
<accession>A0ABV5MCX4</accession>
<feature type="chain" id="PRO_5045218571" evidence="3">
    <location>
        <begin position="26"/>
        <end position="210"/>
    </location>
</feature>
<feature type="domain" description="Superoxide dismutase copper/zinc binding" evidence="4">
    <location>
        <begin position="82"/>
        <end position="206"/>
    </location>
</feature>
<evidence type="ECO:0000313" key="6">
    <source>
        <dbReference type="Proteomes" id="UP001589608"/>
    </source>
</evidence>
<sequence length="210" mass="21368">MRRGVAAALVLLGPALVAGCRGADAAPKRPVATASALPGPSSTEPATVTAKGTFHPAATAPPGTTAFLYDTSAATASAAAELTLHSAGERTTVTLAVTGFQANRTYGAHLHVNPCGKDPKAAGGHFQYHPEPAASSSPSSNPTYANPRNEVWLDFTTDAHGAAKVRAEQPWALSPQHRPQSLVIHEGGTMTKPGEAGAAGARVACLTITY</sequence>
<protein>
    <submittedName>
        <fullName evidence="5">Superoxide dismutase family protein</fullName>
    </submittedName>
</protein>
<dbReference type="RefSeq" id="WP_223104623.1">
    <property type="nucleotide sequence ID" value="NZ_CP061913.1"/>
</dbReference>
<dbReference type="InterPro" id="IPR001424">
    <property type="entry name" value="SOD_Cu_Zn_dom"/>
</dbReference>
<dbReference type="InterPro" id="IPR036423">
    <property type="entry name" value="SOD-like_Cu/Zn_dom_sf"/>
</dbReference>
<reference evidence="5 6" key="1">
    <citation type="submission" date="2024-09" db="EMBL/GenBank/DDBJ databases">
        <authorList>
            <person name="Sun Q."/>
            <person name="Mori K."/>
        </authorList>
    </citation>
    <scope>NUCLEOTIDE SEQUENCE [LARGE SCALE GENOMIC DNA]</scope>
    <source>
        <strain evidence="5 6">JCM 3307</strain>
    </source>
</reference>
<proteinExistence type="inferred from homology"/>
<dbReference type="Gene3D" id="2.60.40.200">
    <property type="entry name" value="Superoxide dismutase, copper/zinc binding domain"/>
    <property type="match status" value="1"/>
</dbReference>
<name>A0ABV5MCX4_9ACTN</name>
<keyword evidence="6" id="KW-1185">Reference proteome</keyword>
<evidence type="ECO:0000259" key="4">
    <source>
        <dbReference type="Pfam" id="PF00080"/>
    </source>
</evidence>
<comment type="caution">
    <text evidence="5">The sequence shown here is derived from an EMBL/GenBank/DDBJ whole genome shotgun (WGS) entry which is preliminary data.</text>
</comment>
<dbReference type="PROSITE" id="PS51257">
    <property type="entry name" value="PROKAR_LIPOPROTEIN"/>
    <property type="match status" value="1"/>
</dbReference>
<organism evidence="5 6">
    <name type="scientific">Dactylosporangium vinaceum</name>
    <dbReference type="NCBI Taxonomy" id="53362"/>
    <lineage>
        <taxon>Bacteria</taxon>
        <taxon>Bacillati</taxon>
        <taxon>Actinomycetota</taxon>
        <taxon>Actinomycetes</taxon>
        <taxon>Micromonosporales</taxon>
        <taxon>Micromonosporaceae</taxon>
        <taxon>Dactylosporangium</taxon>
    </lineage>
</organism>
<evidence type="ECO:0000256" key="3">
    <source>
        <dbReference type="SAM" id="SignalP"/>
    </source>
</evidence>
<gene>
    <name evidence="5" type="ORF">ACFFTR_26785</name>
</gene>
<dbReference type="SUPFAM" id="SSF49329">
    <property type="entry name" value="Cu,Zn superoxide dismutase-like"/>
    <property type="match status" value="1"/>
</dbReference>
<dbReference type="Pfam" id="PF00080">
    <property type="entry name" value="Sod_Cu"/>
    <property type="match status" value="1"/>
</dbReference>
<dbReference type="Proteomes" id="UP001589608">
    <property type="component" value="Unassembled WGS sequence"/>
</dbReference>
<feature type="compositionally biased region" description="Low complexity" evidence="2">
    <location>
        <begin position="130"/>
        <end position="144"/>
    </location>
</feature>
<keyword evidence="3" id="KW-0732">Signal</keyword>
<evidence type="ECO:0000313" key="5">
    <source>
        <dbReference type="EMBL" id="MFB9446711.1"/>
    </source>
</evidence>
<comment type="similarity">
    <text evidence="1">Belongs to the Cu-Zn superoxide dismutase family.</text>
</comment>
<dbReference type="EMBL" id="JBHMCA010000049">
    <property type="protein sequence ID" value="MFB9446711.1"/>
    <property type="molecule type" value="Genomic_DNA"/>
</dbReference>
<feature type="region of interest" description="Disordered" evidence="2">
    <location>
        <begin position="123"/>
        <end position="144"/>
    </location>
</feature>
<evidence type="ECO:0000256" key="1">
    <source>
        <dbReference type="ARBA" id="ARBA00010457"/>
    </source>
</evidence>